<dbReference type="FunFam" id="1.10.10.10:FF:000001">
    <property type="entry name" value="LysR family transcriptional regulator"/>
    <property type="match status" value="1"/>
</dbReference>
<dbReference type="CDD" id="cd08422">
    <property type="entry name" value="PBP2_CrgA_like"/>
    <property type="match status" value="1"/>
</dbReference>
<keyword evidence="2" id="KW-0805">Transcription regulation</keyword>
<evidence type="ECO:0000313" key="7">
    <source>
        <dbReference type="Proteomes" id="UP000000753"/>
    </source>
</evidence>
<evidence type="ECO:0000256" key="2">
    <source>
        <dbReference type="ARBA" id="ARBA00023015"/>
    </source>
</evidence>
<dbReference type="STRING" id="225849.swp_1840"/>
<dbReference type="InterPro" id="IPR000847">
    <property type="entry name" value="LysR_HTH_N"/>
</dbReference>
<dbReference type="InterPro" id="IPR005119">
    <property type="entry name" value="LysR_subst-bd"/>
</dbReference>
<dbReference type="Gene3D" id="1.10.10.10">
    <property type="entry name" value="Winged helix-like DNA-binding domain superfamily/Winged helix DNA-binding domain"/>
    <property type="match status" value="1"/>
</dbReference>
<sequence length="295" mass="33547">MSINLNLLMTFYTVAKHNSITLAADELLVSKSVVSKQLKKLEADLQCTLLQRTTRRMSLTDEGKFLFDSYANIFNQINQCHDVIDRKNDTLSGLLKIRLPSVLEHDAHLMQAVSRFIGLHNGIELEISYGYSLEDMISDRVDLAFHIGELTDSSMKARKIKNIGTRVVASPAYIKLNGSPSSPRDLAHHRCMNYRSCLTKDKWKFSQQDEEFEFIDIKSSIRSDSESLLVEMASQDIGIACALDFVCQTQLQSGALVSLLEDYTWQTELHIVYPSHSVTPFKVRKFIDHILSYYA</sequence>
<dbReference type="PANTHER" id="PTHR30537:SF68">
    <property type="entry name" value="TRANSCRIPTIONAL REGULATOR-RELATED"/>
    <property type="match status" value="1"/>
</dbReference>
<evidence type="ECO:0000256" key="1">
    <source>
        <dbReference type="ARBA" id="ARBA00009437"/>
    </source>
</evidence>
<dbReference type="Gene3D" id="3.40.190.290">
    <property type="match status" value="1"/>
</dbReference>
<dbReference type="PROSITE" id="PS50931">
    <property type="entry name" value="HTH_LYSR"/>
    <property type="match status" value="1"/>
</dbReference>
<dbReference type="RefSeq" id="WP_020911980.1">
    <property type="nucleotide sequence ID" value="NC_011566.1"/>
</dbReference>
<dbReference type="InterPro" id="IPR036388">
    <property type="entry name" value="WH-like_DNA-bd_sf"/>
</dbReference>
<comment type="similarity">
    <text evidence="1">Belongs to the LysR transcriptional regulatory family.</text>
</comment>
<dbReference type="EMBL" id="CP000472">
    <property type="protein sequence ID" value="ACJ28602.1"/>
    <property type="molecule type" value="Genomic_DNA"/>
</dbReference>
<dbReference type="InterPro" id="IPR058163">
    <property type="entry name" value="LysR-type_TF_proteobact-type"/>
</dbReference>
<dbReference type="SUPFAM" id="SSF53850">
    <property type="entry name" value="Periplasmic binding protein-like II"/>
    <property type="match status" value="1"/>
</dbReference>
<evidence type="ECO:0000313" key="6">
    <source>
        <dbReference type="EMBL" id="ACJ28602.1"/>
    </source>
</evidence>
<dbReference type="GO" id="GO:0003700">
    <property type="term" value="F:DNA-binding transcription factor activity"/>
    <property type="evidence" value="ECO:0007669"/>
    <property type="project" value="InterPro"/>
</dbReference>
<organism evidence="6 7">
    <name type="scientific">Shewanella piezotolerans (strain WP3 / JCM 13877)</name>
    <dbReference type="NCBI Taxonomy" id="225849"/>
    <lineage>
        <taxon>Bacteria</taxon>
        <taxon>Pseudomonadati</taxon>
        <taxon>Pseudomonadota</taxon>
        <taxon>Gammaproteobacteria</taxon>
        <taxon>Alteromonadales</taxon>
        <taxon>Shewanellaceae</taxon>
        <taxon>Shewanella</taxon>
    </lineage>
</organism>
<feature type="domain" description="HTH lysR-type" evidence="5">
    <location>
        <begin position="3"/>
        <end position="60"/>
    </location>
</feature>
<dbReference type="Proteomes" id="UP000000753">
    <property type="component" value="Chromosome"/>
</dbReference>
<dbReference type="PANTHER" id="PTHR30537">
    <property type="entry name" value="HTH-TYPE TRANSCRIPTIONAL REGULATOR"/>
    <property type="match status" value="1"/>
</dbReference>
<keyword evidence="4" id="KW-0804">Transcription</keyword>
<reference evidence="6 7" key="1">
    <citation type="journal article" date="2008" name="PLoS ONE">
        <title>Environmental adaptation: genomic analysis of the piezotolerant and psychrotolerant deep-sea iron reducing bacterium Shewanella piezotolerans WP3.</title>
        <authorList>
            <person name="Wang F."/>
            <person name="Wang J."/>
            <person name="Jian H."/>
            <person name="Zhang B."/>
            <person name="Li S."/>
            <person name="Wang F."/>
            <person name="Zeng X."/>
            <person name="Gao L."/>
            <person name="Bartlett D.H."/>
            <person name="Yu J."/>
            <person name="Hu S."/>
            <person name="Xiao X."/>
        </authorList>
    </citation>
    <scope>NUCLEOTIDE SEQUENCE [LARGE SCALE GENOMIC DNA]</scope>
    <source>
        <strain evidence="7">WP3 / JCM 13877</strain>
    </source>
</reference>
<gene>
    <name evidence="6" type="ordered locus">swp_1840</name>
</gene>
<dbReference type="OrthoDB" id="9786526at2"/>
<evidence type="ECO:0000259" key="5">
    <source>
        <dbReference type="PROSITE" id="PS50931"/>
    </source>
</evidence>
<evidence type="ECO:0000256" key="4">
    <source>
        <dbReference type="ARBA" id="ARBA00023163"/>
    </source>
</evidence>
<evidence type="ECO:0000256" key="3">
    <source>
        <dbReference type="ARBA" id="ARBA00023125"/>
    </source>
</evidence>
<dbReference type="SUPFAM" id="SSF46785">
    <property type="entry name" value="Winged helix' DNA-binding domain"/>
    <property type="match status" value="1"/>
</dbReference>
<keyword evidence="7" id="KW-1185">Reference proteome</keyword>
<name>B8CLF1_SHEPW</name>
<dbReference type="KEGG" id="swp:swp_1840"/>
<protein>
    <submittedName>
        <fullName evidence="6">Regulatory protein, LysR:LysR, substrate-binding</fullName>
    </submittedName>
</protein>
<dbReference type="HOGENOM" id="CLU_039613_16_4_6"/>
<proteinExistence type="inferred from homology"/>
<dbReference type="GO" id="GO:0006351">
    <property type="term" value="P:DNA-templated transcription"/>
    <property type="evidence" value="ECO:0007669"/>
    <property type="project" value="TreeGrafter"/>
</dbReference>
<dbReference type="Pfam" id="PF00126">
    <property type="entry name" value="HTH_1"/>
    <property type="match status" value="1"/>
</dbReference>
<dbReference type="Pfam" id="PF03466">
    <property type="entry name" value="LysR_substrate"/>
    <property type="match status" value="1"/>
</dbReference>
<dbReference type="InterPro" id="IPR036390">
    <property type="entry name" value="WH_DNA-bd_sf"/>
</dbReference>
<accession>B8CLF1</accession>
<dbReference type="eggNOG" id="COG0583">
    <property type="taxonomic scope" value="Bacteria"/>
</dbReference>
<dbReference type="GO" id="GO:0043565">
    <property type="term" value="F:sequence-specific DNA binding"/>
    <property type="evidence" value="ECO:0007669"/>
    <property type="project" value="TreeGrafter"/>
</dbReference>
<dbReference type="AlphaFoldDB" id="B8CLF1"/>
<keyword evidence="3" id="KW-0238">DNA-binding</keyword>